<dbReference type="GO" id="GO:0006666">
    <property type="term" value="P:3-keto-sphinganine metabolic process"/>
    <property type="evidence" value="ECO:0000318"/>
    <property type="project" value="GO_Central"/>
</dbReference>
<dbReference type="AlphaFoldDB" id="Q5B881"/>
<proteinExistence type="inferred from homology"/>
<dbReference type="GO" id="GO:0047560">
    <property type="term" value="F:3-dehydrosphinganine reductase activity"/>
    <property type="evidence" value="ECO:0000318"/>
    <property type="project" value="GO_Central"/>
</dbReference>
<evidence type="ECO:0000256" key="12">
    <source>
        <dbReference type="RuleBase" id="RU000363"/>
    </source>
</evidence>
<dbReference type="GO" id="GO:0052650">
    <property type="term" value="F:all-trans-retinol dehydrogenase (NADP+) activity"/>
    <property type="evidence" value="ECO:0007669"/>
    <property type="project" value="UniProtKB-ARBA"/>
</dbReference>
<keyword evidence="3" id="KW-0812">Transmembrane</keyword>
<comment type="subcellular location">
    <subcellularLocation>
        <location evidence="1">Membrane</location>
        <topology evidence="1">Multi-pass membrane protein</topology>
    </subcellularLocation>
</comment>
<evidence type="ECO:0000256" key="3">
    <source>
        <dbReference type="ARBA" id="ARBA00022692"/>
    </source>
</evidence>
<keyword evidence="7" id="KW-0443">Lipid metabolism</keyword>
<evidence type="ECO:0000256" key="2">
    <source>
        <dbReference type="ARBA" id="ARBA00006484"/>
    </source>
</evidence>
<dbReference type="eggNOG" id="KOG1201">
    <property type="taxonomic scope" value="Eukaryota"/>
</dbReference>
<dbReference type="FunFam" id="3.40.50.720:FF:000131">
    <property type="entry name" value="Short-chain dehydrogenase/reductase 3"/>
    <property type="match status" value="1"/>
</dbReference>
<reference evidence="14" key="1">
    <citation type="journal article" date="2005" name="Nature">
        <title>Sequencing of Aspergillus nidulans and comparative analysis with A. fumigatus and A. oryzae.</title>
        <authorList>
            <person name="Galagan J.E."/>
            <person name="Calvo S.E."/>
            <person name="Cuomo C."/>
            <person name="Ma L.J."/>
            <person name="Wortman J.R."/>
            <person name="Batzoglou S."/>
            <person name="Lee S.I."/>
            <person name="Basturkmen M."/>
            <person name="Spevak C.C."/>
            <person name="Clutterbuck J."/>
            <person name="Kapitonov V."/>
            <person name="Jurka J."/>
            <person name="Scazzocchio C."/>
            <person name="Farman M."/>
            <person name="Butler J."/>
            <person name="Purcell S."/>
            <person name="Harris S."/>
            <person name="Braus G.H."/>
            <person name="Draht O."/>
            <person name="Busch S."/>
            <person name="D'Enfert C."/>
            <person name="Bouchier C."/>
            <person name="Goldman G.H."/>
            <person name="Bell-Pedersen D."/>
            <person name="Griffiths-Jones S."/>
            <person name="Doonan J.H."/>
            <person name="Yu J."/>
            <person name="Vienken K."/>
            <person name="Pain A."/>
            <person name="Freitag M."/>
            <person name="Selker E.U."/>
            <person name="Archer D.B."/>
            <person name="Penalva M.A."/>
            <person name="Oakley B.R."/>
            <person name="Momany M."/>
            <person name="Tanaka T."/>
            <person name="Kumagai T."/>
            <person name="Asai K."/>
            <person name="Machida M."/>
            <person name="Nierman W.C."/>
            <person name="Denning D.W."/>
            <person name="Caddick M."/>
            <person name="Hynes M."/>
            <person name="Paoletti M."/>
            <person name="Fischer R."/>
            <person name="Miller B."/>
            <person name="Dyer P."/>
            <person name="Sachs M.S."/>
            <person name="Osmani S.A."/>
            <person name="Birren B.W."/>
        </authorList>
    </citation>
    <scope>NUCLEOTIDE SEQUENCE [LARGE SCALE GENOMIC DNA]</scope>
    <source>
        <strain evidence="14">FGSC A4 / ATCC 38163 / CBS 112.46 / NRRL 194 / M139</strain>
    </source>
</reference>
<dbReference type="GeneID" id="2873839"/>
<dbReference type="OrthoDB" id="10253736at2759"/>
<evidence type="ECO:0000256" key="11">
    <source>
        <dbReference type="ARBA" id="ARBA00082544"/>
    </source>
</evidence>
<keyword evidence="5" id="KW-1133">Transmembrane helix</keyword>
<keyword evidence="14" id="KW-1185">Reference proteome</keyword>
<dbReference type="VEuPathDB" id="FungiDB:AN3249"/>
<gene>
    <name evidence="13" type="ORF">ANIA_03249</name>
</gene>
<evidence type="ECO:0000256" key="1">
    <source>
        <dbReference type="ARBA" id="ARBA00004141"/>
    </source>
</evidence>
<evidence type="ECO:0000256" key="4">
    <source>
        <dbReference type="ARBA" id="ARBA00022857"/>
    </source>
</evidence>
<comment type="function">
    <text evidence="9">Catalyzes the reduction of all-trans-retinal to all-trans-retinol in the presence of NADPH.</text>
</comment>
<keyword evidence="4" id="KW-0521">NADP</keyword>
<evidence type="ECO:0000256" key="5">
    <source>
        <dbReference type="ARBA" id="ARBA00022989"/>
    </source>
</evidence>
<accession>Q5B881</accession>
<dbReference type="PANTHER" id="PTHR24322:SF736">
    <property type="entry name" value="RETINOL DEHYDROGENASE 10"/>
    <property type="match status" value="1"/>
</dbReference>
<dbReference type="InterPro" id="IPR002347">
    <property type="entry name" value="SDR_fam"/>
</dbReference>
<evidence type="ECO:0000256" key="9">
    <source>
        <dbReference type="ARBA" id="ARBA00059620"/>
    </source>
</evidence>
<accession>C8VI56</accession>
<organism evidence="13 14">
    <name type="scientific">Emericella nidulans (strain FGSC A4 / ATCC 38163 / CBS 112.46 / NRRL 194 / M139)</name>
    <name type="common">Aspergillus nidulans</name>
    <dbReference type="NCBI Taxonomy" id="227321"/>
    <lineage>
        <taxon>Eukaryota</taxon>
        <taxon>Fungi</taxon>
        <taxon>Dikarya</taxon>
        <taxon>Ascomycota</taxon>
        <taxon>Pezizomycotina</taxon>
        <taxon>Eurotiomycetes</taxon>
        <taxon>Eurotiomycetidae</taxon>
        <taxon>Eurotiales</taxon>
        <taxon>Aspergillaceae</taxon>
        <taxon>Aspergillus</taxon>
        <taxon>Aspergillus subgen. Nidulantes</taxon>
    </lineage>
</organism>
<dbReference type="PANTHER" id="PTHR24322">
    <property type="entry name" value="PKSB"/>
    <property type="match status" value="1"/>
</dbReference>
<evidence type="ECO:0000256" key="10">
    <source>
        <dbReference type="ARBA" id="ARBA00068717"/>
    </source>
</evidence>
<dbReference type="Proteomes" id="UP000000560">
    <property type="component" value="Chromosome VI"/>
</dbReference>
<reference evidence="14" key="2">
    <citation type="journal article" date="2009" name="Fungal Genet. Biol.">
        <title>The 2008 update of the Aspergillus nidulans genome annotation: a community effort.</title>
        <authorList>
            <person name="Wortman J.R."/>
            <person name="Gilsenan J.M."/>
            <person name="Joardar V."/>
            <person name="Deegan J."/>
            <person name="Clutterbuck J."/>
            <person name="Andersen M.R."/>
            <person name="Archer D."/>
            <person name="Bencina M."/>
            <person name="Braus G."/>
            <person name="Coutinho P."/>
            <person name="von Dohren H."/>
            <person name="Doonan J."/>
            <person name="Driessen A.J."/>
            <person name="Durek P."/>
            <person name="Espeso E."/>
            <person name="Fekete E."/>
            <person name="Flipphi M."/>
            <person name="Estrada C.G."/>
            <person name="Geysens S."/>
            <person name="Goldman G."/>
            <person name="de Groot P.W."/>
            <person name="Hansen K."/>
            <person name="Harris S.D."/>
            <person name="Heinekamp T."/>
            <person name="Helmstaedt K."/>
            <person name="Henrissat B."/>
            <person name="Hofmann G."/>
            <person name="Homan T."/>
            <person name="Horio T."/>
            <person name="Horiuchi H."/>
            <person name="James S."/>
            <person name="Jones M."/>
            <person name="Karaffa L."/>
            <person name="Karanyi Z."/>
            <person name="Kato M."/>
            <person name="Keller N."/>
            <person name="Kelly D.E."/>
            <person name="Kiel J.A."/>
            <person name="Kim J.M."/>
            <person name="van der Klei I.J."/>
            <person name="Klis F.M."/>
            <person name="Kovalchuk A."/>
            <person name="Krasevec N."/>
            <person name="Kubicek C.P."/>
            <person name="Liu B."/>
            <person name="Maccabe A."/>
            <person name="Meyer V."/>
            <person name="Mirabito P."/>
            <person name="Miskei M."/>
            <person name="Mos M."/>
            <person name="Mullins J."/>
            <person name="Nelson D.R."/>
            <person name="Nielsen J."/>
            <person name="Oakley B.R."/>
            <person name="Osmani S.A."/>
            <person name="Pakula T."/>
            <person name="Paszewski A."/>
            <person name="Paulsen I."/>
            <person name="Pilsyk S."/>
            <person name="Pocsi I."/>
            <person name="Punt P.J."/>
            <person name="Ram A.F."/>
            <person name="Ren Q."/>
            <person name="Robellet X."/>
            <person name="Robson G."/>
            <person name="Seiboth B."/>
            <person name="van Solingen P."/>
            <person name="Specht T."/>
            <person name="Sun J."/>
            <person name="Taheri-Talesh N."/>
            <person name="Takeshita N."/>
            <person name="Ussery D."/>
            <person name="vanKuyk P.A."/>
            <person name="Visser H."/>
            <person name="van de Vondervoort P.J."/>
            <person name="de Vries R.P."/>
            <person name="Walton J."/>
            <person name="Xiang X."/>
            <person name="Xiong Y."/>
            <person name="Zeng A.P."/>
            <person name="Brandt B.W."/>
            <person name="Cornell M.J."/>
            <person name="van den Hondel C.A."/>
            <person name="Visser J."/>
            <person name="Oliver S.G."/>
            <person name="Turner G."/>
        </authorList>
    </citation>
    <scope>GENOME REANNOTATION</scope>
    <source>
        <strain evidence="14">FGSC A4 / ATCC 38163 / CBS 112.46 / NRRL 194 / M139</strain>
    </source>
</reference>
<dbReference type="InterPro" id="IPR036291">
    <property type="entry name" value="NAD(P)-bd_dom_sf"/>
</dbReference>
<dbReference type="Pfam" id="PF00106">
    <property type="entry name" value="adh_short"/>
    <property type="match status" value="1"/>
</dbReference>
<evidence type="ECO:0000313" key="13">
    <source>
        <dbReference type="EMBL" id="CBF83101.1"/>
    </source>
</evidence>
<dbReference type="PRINTS" id="PR00080">
    <property type="entry name" value="SDRFAMILY"/>
</dbReference>
<dbReference type="PRINTS" id="PR00081">
    <property type="entry name" value="GDHRDH"/>
</dbReference>
<keyword evidence="8" id="KW-0472">Membrane</keyword>
<evidence type="ECO:0000256" key="7">
    <source>
        <dbReference type="ARBA" id="ARBA00023098"/>
    </source>
</evidence>
<keyword evidence="6" id="KW-0560">Oxidoreductase</keyword>
<sequence>MALSSNHLVQLCLEKAQSLFSLLPPNVQDYISRPLVRKAVAIVVALQLLRGVNRYLSQQAQNNWVRARPWNSSRELVLLTGGSSGIGKQILLDLSKLNVRTIIVDVKEPDFRLLDITSTAALKETATQIRRDHGHPTVLINNAGVGLSGTILEEPEEHIRLTLEVNTLAHFWTVKEFLPSMIQNDHGHIVTIASMASFVALGEMADYAASKAAALAFHESLTQEIKHWYGSKRVRTSIIHPLWVQTPMISALVARRAQFRQPIMSPEKVSQAVIKQLVNSNGGQVVVPASYGFAALLRGFPNWLQERSRDRESQKLVRLQRLQQEPAKSLQN</sequence>
<dbReference type="KEGG" id="ani:ANIA_03249"/>
<dbReference type="Gene3D" id="3.40.50.720">
    <property type="entry name" value="NAD(P)-binding Rossmann-like Domain"/>
    <property type="match status" value="1"/>
</dbReference>
<dbReference type="EMBL" id="BN001306">
    <property type="protein sequence ID" value="CBF83101.1"/>
    <property type="molecule type" value="Genomic_DNA"/>
</dbReference>
<dbReference type="HOGENOM" id="CLU_010194_5_2_1"/>
<name>Q5B881_EMENI</name>
<comment type="similarity">
    <text evidence="2 12">Belongs to the short-chain dehydrogenases/reductases (SDR) family.</text>
</comment>
<dbReference type="InParanoid" id="Q5B881"/>
<dbReference type="GO" id="GO:0030148">
    <property type="term" value="P:sphingolipid biosynthetic process"/>
    <property type="evidence" value="ECO:0000318"/>
    <property type="project" value="GO_Central"/>
</dbReference>
<evidence type="ECO:0000313" key="14">
    <source>
        <dbReference type="Proteomes" id="UP000000560"/>
    </source>
</evidence>
<dbReference type="SUPFAM" id="SSF51735">
    <property type="entry name" value="NAD(P)-binding Rossmann-fold domains"/>
    <property type="match status" value="1"/>
</dbReference>
<dbReference type="GO" id="GO:0005789">
    <property type="term" value="C:endoplasmic reticulum membrane"/>
    <property type="evidence" value="ECO:0000318"/>
    <property type="project" value="GO_Central"/>
</dbReference>
<evidence type="ECO:0000256" key="6">
    <source>
        <dbReference type="ARBA" id="ARBA00023002"/>
    </source>
</evidence>
<dbReference type="OMA" id="RAQNNWV"/>
<protein>
    <recommendedName>
        <fullName evidence="10">Short-chain dehydrogenase/reductase 3</fullName>
    </recommendedName>
    <alternativeName>
        <fullName evidence="11">Retinal short-chain dehydrogenase/reductase 1</fullName>
    </alternativeName>
</protein>
<evidence type="ECO:0000256" key="8">
    <source>
        <dbReference type="ARBA" id="ARBA00023136"/>
    </source>
</evidence>
<dbReference type="RefSeq" id="XP_660853.1">
    <property type="nucleotide sequence ID" value="XM_655761.1"/>
</dbReference>